<dbReference type="EMBL" id="BSTI01000017">
    <property type="protein sequence ID" value="GLY69628.1"/>
    <property type="molecule type" value="Genomic_DNA"/>
</dbReference>
<sequence>MKLGRDPIITREDGPRSEVADTWEARIRCHACELSYIAVEMDRDPTADGMAICSACAAESPEMLRAVRKEATMAGEGHLL</sequence>
<gene>
    <name evidence="1" type="ORF">Atai01_62470</name>
</gene>
<evidence type="ECO:0000313" key="2">
    <source>
        <dbReference type="Proteomes" id="UP001165136"/>
    </source>
</evidence>
<protein>
    <submittedName>
        <fullName evidence="1">Uncharacterized protein</fullName>
    </submittedName>
</protein>
<comment type="caution">
    <text evidence="1">The sequence shown here is derived from an EMBL/GenBank/DDBJ whole genome shotgun (WGS) entry which is preliminary data.</text>
</comment>
<dbReference type="AlphaFoldDB" id="A0A9W6R6H9"/>
<name>A0A9W6R6H9_9PSEU</name>
<dbReference type="Proteomes" id="UP001165136">
    <property type="component" value="Unassembled WGS sequence"/>
</dbReference>
<evidence type="ECO:0000313" key="1">
    <source>
        <dbReference type="EMBL" id="GLY69628.1"/>
    </source>
</evidence>
<reference evidence="1" key="1">
    <citation type="submission" date="2023-03" db="EMBL/GenBank/DDBJ databases">
        <title>Amycolatopsis taiwanensis NBRC 103393.</title>
        <authorList>
            <person name="Ichikawa N."/>
            <person name="Sato H."/>
            <person name="Tonouchi N."/>
        </authorList>
    </citation>
    <scope>NUCLEOTIDE SEQUENCE</scope>
    <source>
        <strain evidence="1">NBRC 103393</strain>
    </source>
</reference>
<accession>A0A9W6R6H9</accession>
<keyword evidence="2" id="KW-1185">Reference proteome</keyword>
<organism evidence="1 2">
    <name type="scientific">Amycolatopsis taiwanensis</name>
    <dbReference type="NCBI Taxonomy" id="342230"/>
    <lineage>
        <taxon>Bacteria</taxon>
        <taxon>Bacillati</taxon>
        <taxon>Actinomycetota</taxon>
        <taxon>Actinomycetes</taxon>
        <taxon>Pseudonocardiales</taxon>
        <taxon>Pseudonocardiaceae</taxon>
        <taxon>Amycolatopsis</taxon>
    </lineage>
</organism>
<proteinExistence type="predicted"/>